<feature type="transmembrane region" description="Helical" evidence="9">
    <location>
        <begin position="195"/>
        <end position="215"/>
    </location>
</feature>
<keyword evidence="6" id="KW-0675">Receptor</keyword>
<evidence type="ECO:0000256" key="5">
    <source>
        <dbReference type="ARBA" id="ARBA00023136"/>
    </source>
</evidence>
<dbReference type="SMART" id="SM00060">
    <property type="entry name" value="FN3"/>
    <property type="match status" value="1"/>
</dbReference>
<proteinExistence type="predicted"/>
<evidence type="ECO:0000256" key="9">
    <source>
        <dbReference type="SAM" id="Phobius"/>
    </source>
</evidence>
<evidence type="ECO:0000259" key="10">
    <source>
        <dbReference type="PROSITE" id="PS50853"/>
    </source>
</evidence>
<evidence type="ECO:0000256" key="2">
    <source>
        <dbReference type="ARBA" id="ARBA00022692"/>
    </source>
</evidence>
<dbReference type="PROSITE" id="PS50853">
    <property type="entry name" value="FN3"/>
    <property type="match status" value="1"/>
</dbReference>
<evidence type="ECO:0000313" key="11">
    <source>
        <dbReference type="Ensembl" id="ENSNMLP00000022491.1"/>
    </source>
</evidence>
<keyword evidence="7" id="KW-0325">Glycoprotein</keyword>
<feature type="compositionally biased region" description="Polar residues" evidence="8">
    <location>
        <begin position="369"/>
        <end position="385"/>
    </location>
</feature>
<dbReference type="Gene3D" id="2.60.40.10">
    <property type="entry name" value="Immunoglobulins"/>
    <property type="match status" value="2"/>
</dbReference>
<dbReference type="InterPro" id="IPR013783">
    <property type="entry name" value="Ig-like_fold"/>
</dbReference>
<evidence type="ECO:0000313" key="12">
    <source>
        <dbReference type="Proteomes" id="UP000694523"/>
    </source>
</evidence>
<dbReference type="PANTHER" id="PTHR23037">
    <property type="entry name" value="CYTOKINE RECEPTOR"/>
    <property type="match status" value="1"/>
</dbReference>
<dbReference type="GO" id="GO:0004896">
    <property type="term" value="F:cytokine receptor activity"/>
    <property type="evidence" value="ECO:0007669"/>
    <property type="project" value="TreeGrafter"/>
</dbReference>
<evidence type="ECO:0000256" key="6">
    <source>
        <dbReference type="ARBA" id="ARBA00023170"/>
    </source>
</evidence>
<dbReference type="AlphaFoldDB" id="A0A8C6TJM8"/>
<dbReference type="Ensembl" id="ENSNMLT00000025176.1">
    <property type="protein sequence ID" value="ENSNMLP00000022491.1"/>
    <property type="gene ID" value="ENSNMLG00000014499.1"/>
</dbReference>
<dbReference type="InterPro" id="IPR025871">
    <property type="entry name" value="GHBP"/>
</dbReference>
<keyword evidence="12" id="KW-1185">Reference proteome</keyword>
<organism evidence="11 12">
    <name type="scientific">Neogobius melanostomus</name>
    <name type="common">round goby</name>
    <dbReference type="NCBI Taxonomy" id="47308"/>
    <lineage>
        <taxon>Eukaryota</taxon>
        <taxon>Metazoa</taxon>
        <taxon>Chordata</taxon>
        <taxon>Craniata</taxon>
        <taxon>Vertebrata</taxon>
        <taxon>Euteleostomi</taxon>
        <taxon>Actinopterygii</taxon>
        <taxon>Neopterygii</taxon>
        <taxon>Teleostei</taxon>
        <taxon>Neoteleostei</taxon>
        <taxon>Acanthomorphata</taxon>
        <taxon>Gobiaria</taxon>
        <taxon>Gobiiformes</taxon>
        <taxon>Gobioidei</taxon>
        <taxon>Gobiidae</taxon>
        <taxon>Benthophilinae</taxon>
        <taxon>Neogobiini</taxon>
        <taxon>Neogobius</taxon>
    </lineage>
</organism>
<dbReference type="CDD" id="cd00063">
    <property type="entry name" value="FN3"/>
    <property type="match status" value="1"/>
</dbReference>
<evidence type="ECO:0000256" key="7">
    <source>
        <dbReference type="ARBA" id="ARBA00023180"/>
    </source>
</evidence>
<dbReference type="PANTHER" id="PTHR23037:SF46">
    <property type="entry name" value="INTERLEUKIN 5 RECEPTOR SUBUNIT ALPHA"/>
    <property type="match status" value="1"/>
</dbReference>
<feature type="region of interest" description="Disordered" evidence="8">
    <location>
        <begin position="280"/>
        <end position="391"/>
    </location>
</feature>
<feature type="domain" description="Fibronectin type-III" evidence="10">
    <location>
        <begin position="87"/>
        <end position="190"/>
    </location>
</feature>
<protein>
    <submittedName>
        <fullName evidence="11">Growth hormone receptor b</fullName>
    </submittedName>
</protein>
<keyword evidence="3" id="KW-0732">Signal</keyword>
<keyword evidence="5 9" id="KW-0472">Membrane</keyword>
<evidence type="ECO:0000256" key="4">
    <source>
        <dbReference type="ARBA" id="ARBA00022989"/>
    </source>
</evidence>
<keyword evidence="4 9" id="KW-1133">Transmembrane helix</keyword>
<dbReference type="Pfam" id="PF12772">
    <property type="entry name" value="GHBP"/>
    <property type="match status" value="1"/>
</dbReference>
<dbReference type="Proteomes" id="UP000694523">
    <property type="component" value="Unplaced"/>
</dbReference>
<accession>A0A8C6TJM8</accession>
<evidence type="ECO:0000256" key="3">
    <source>
        <dbReference type="ARBA" id="ARBA00022729"/>
    </source>
</evidence>
<dbReference type="InterPro" id="IPR036116">
    <property type="entry name" value="FN3_sf"/>
</dbReference>
<sequence>PLTFRCRWSSGTYANLSEPGALRLFYLNKPSVVEWLECPQYSPNECFFSEEHTTVWNTYRVQLRSRDQRTVFNESVFIIYDRVRPDPPYNLSWSSLNGSVSGQFYDVLVSWSPPESADVRSGWMRLQYQLQHRDASSDVWQKSDVLDSTHCSVYGLHANVQYEVRVRCKMFGMKFGDFSKSIHIYQTSKVLRFPVVPLLIFAALCLAAILMLVIISQQEKLMVLLLPQIPGPKIRGIDPELLKLRELTSILGPSELRSELYDDPWVEFIELDLEEHQAEPPTTCLLPGSIRPNSTHESIGFRDDDSGRASCCEPDLHSDTESMPSHPPTVDETAGPSPHTPLSKEAMYTQVSEVRPSGKVVLSPEDLETCSTQKQSTVKNTAGKTSQEEDVSLPPAPVYTVVDGVGGQNSLLLTPVPRHTSSAQSLRPRDTLPQTCSLLSPHSGAEKWREKKIPTTDLTLYSRICECDFCVCVQSSLRAVSMFVPHIVRFPRVLRCPPLPQTLQ</sequence>
<reference evidence="11" key="2">
    <citation type="submission" date="2025-09" db="UniProtKB">
        <authorList>
            <consortium name="Ensembl"/>
        </authorList>
    </citation>
    <scope>IDENTIFICATION</scope>
</reference>
<comment type="subcellular location">
    <subcellularLocation>
        <location evidence="1">Membrane</location>
        <topology evidence="1">Single-pass type I membrane protein</topology>
    </subcellularLocation>
</comment>
<evidence type="ECO:0000256" key="8">
    <source>
        <dbReference type="SAM" id="MobiDB-lite"/>
    </source>
</evidence>
<evidence type="ECO:0000256" key="1">
    <source>
        <dbReference type="ARBA" id="ARBA00004479"/>
    </source>
</evidence>
<keyword evidence="2 9" id="KW-0812">Transmembrane</keyword>
<reference evidence="11" key="1">
    <citation type="submission" date="2025-08" db="UniProtKB">
        <authorList>
            <consortium name="Ensembl"/>
        </authorList>
    </citation>
    <scope>IDENTIFICATION</scope>
</reference>
<dbReference type="InterPro" id="IPR003961">
    <property type="entry name" value="FN3_dom"/>
</dbReference>
<dbReference type="SUPFAM" id="SSF49265">
    <property type="entry name" value="Fibronectin type III"/>
    <property type="match status" value="2"/>
</dbReference>
<dbReference type="GO" id="GO:0009897">
    <property type="term" value="C:external side of plasma membrane"/>
    <property type="evidence" value="ECO:0007669"/>
    <property type="project" value="TreeGrafter"/>
</dbReference>
<name>A0A8C6TJM8_9GOBI</name>